<accession>A0A0C9N4J4</accession>
<dbReference type="Proteomes" id="UP000032025">
    <property type="component" value="Unassembled WGS sequence"/>
</dbReference>
<gene>
    <name evidence="2" type="ORF">SP6_42_00570</name>
</gene>
<evidence type="ECO:0000313" key="3">
    <source>
        <dbReference type="Proteomes" id="UP000032025"/>
    </source>
</evidence>
<dbReference type="EMBL" id="BBJS01000042">
    <property type="protein sequence ID" value="GAN14499.1"/>
    <property type="molecule type" value="Genomic_DNA"/>
</dbReference>
<protein>
    <submittedName>
        <fullName evidence="2">DNA, contig: SP642</fullName>
    </submittedName>
</protein>
<organism evidence="2 3">
    <name type="scientific">Sphingomonas paucimobilis NBRC 13935</name>
    <dbReference type="NCBI Taxonomy" id="1219050"/>
    <lineage>
        <taxon>Bacteria</taxon>
        <taxon>Pseudomonadati</taxon>
        <taxon>Pseudomonadota</taxon>
        <taxon>Alphaproteobacteria</taxon>
        <taxon>Sphingomonadales</taxon>
        <taxon>Sphingomonadaceae</taxon>
        <taxon>Sphingomonas</taxon>
    </lineage>
</organism>
<evidence type="ECO:0000256" key="1">
    <source>
        <dbReference type="SAM" id="MobiDB-lite"/>
    </source>
</evidence>
<dbReference type="AlphaFoldDB" id="A0A0C9N4J4"/>
<sequence length="111" mass="11626">MIRVSMAHPSDGAHCFGSKPMKIVLHGVAGTILMLGSPALAQEAVPIELGDNGSGNACENGNWMIVGFESREQCIATFGEPDVKPDRPGSGSIDLKGKGQQCFPASRVNQC</sequence>
<keyword evidence="3" id="KW-1185">Reference proteome</keyword>
<comment type="caution">
    <text evidence="2">The sequence shown here is derived from an EMBL/GenBank/DDBJ whole genome shotgun (WGS) entry which is preliminary data.</text>
</comment>
<proteinExistence type="predicted"/>
<name>A0A0C9N4J4_SPHPI</name>
<reference evidence="2 3" key="1">
    <citation type="submission" date="2014-08" db="EMBL/GenBank/DDBJ databases">
        <title>Whole genome shotgun sequence of Sphingomonas paucimobilis NBRC 13935.</title>
        <authorList>
            <person name="Hosoyama A."/>
            <person name="Hashimoto M."/>
            <person name="Hosoyama Y."/>
            <person name="Noguchi M."/>
            <person name="Uohara A."/>
            <person name="Ohji S."/>
            <person name="Katano-Makiyama Y."/>
            <person name="Ichikawa N."/>
            <person name="Kimura A."/>
            <person name="Yamazoe A."/>
            <person name="Fujita N."/>
        </authorList>
    </citation>
    <scope>NUCLEOTIDE SEQUENCE [LARGE SCALE GENOMIC DNA]</scope>
    <source>
        <strain evidence="2 3">NBRC 13935</strain>
    </source>
</reference>
<feature type="region of interest" description="Disordered" evidence="1">
    <location>
        <begin position="79"/>
        <end position="99"/>
    </location>
</feature>
<evidence type="ECO:0000313" key="2">
    <source>
        <dbReference type="EMBL" id="GAN14499.1"/>
    </source>
</evidence>